<name>A0A841Z8H9_9LIST</name>
<dbReference type="RefSeq" id="WP_185426867.1">
    <property type="nucleotide sequence ID" value="NZ_JAARRL010000023.1"/>
</dbReference>
<dbReference type="Proteomes" id="UP000564536">
    <property type="component" value="Unassembled WGS sequence"/>
</dbReference>
<organism evidence="2 3">
    <name type="scientific">Listeria weihenstephanensis</name>
    <dbReference type="NCBI Taxonomy" id="1006155"/>
    <lineage>
        <taxon>Bacteria</taxon>
        <taxon>Bacillati</taxon>
        <taxon>Bacillota</taxon>
        <taxon>Bacilli</taxon>
        <taxon>Bacillales</taxon>
        <taxon>Listeriaceae</taxon>
        <taxon>Listeria</taxon>
    </lineage>
</organism>
<proteinExistence type="predicted"/>
<feature type="chain" id="PRO_5038392557" description="Lipoprotein" evidence="1">
    <location>
        <begin position="25"/>
        <end position="131"/>
    </location>
</feature>
<evidence type="ECO:0000256" key="1">
    <source>
        <dbReference type="SAM" id="SignalP"/>
    </source>
</evidence>
<protein>
    <recommendedName>
        <fullName evidence="4">Lipoprotein</fullName>
    </recommendedName>
</protein>
<reference evidence="2 3" key="1">
    <citation type="submission" date="2020-03" db="EMBL/GenBank/DDBJ databases">
        <title>Soil Listeria distribution.</title>
        <authorList>
            <person name="Liao J."/>
            <person name="Wiedmann M."/>
        </authorList>
    </citation>
    <scope>NUCLEOTIDE SEQUENCE [LARGE SCALE GENOMIC DNA]</scope>
    <source>
        <strain evidence="2 3">FSL L7-1523</strain>
    </source>
</reference>
<accession>A0A841Z8H9</accession>
<comment type="caution">
    <text evidence="2">The sequence shown here is derived from an EMBL/GenBank/DDBJ whole genome shotgun (WGS) entry which is preliminary data.</text>
</comment>
<dbReference type="AlphaFoldDB" id="A0A841Z8H9"/>
<dbReference type="EMBL" id="JAARRL010000023">
    <property type="protein sequence ID" value="MBC1501498.1"/>
    <property type="molecule type" value="Genomic_DNA"/>
</dbReference>
<evidence type="ECO:0000313" key="3">
    <source>
        <dbReference type="Proteomes" id="UP000564536"/>
    </source>
</evidence>
<feature type="signal peptide" evidence="1">
    <location>
        <begin position="1"/>
        <end position="24"/>
    </location>
</feature>
<keyword evidence="1" id="KW-0732">Signal</keyword>
<dbReference type="PROSITE" id="PS51257">
    <property type="entry name" value="PROKAR_LIPOPROTEIN"/>
    <property type="match status" value="1"/>
</dbReference>
<sequence length="131" mass="14514">MNKISAVIIVLSLFSMFGCQRDNATVESTTSKNPTAAEILNADIDADVFQLNNTVYETNIGWVNELELTKNVQIGEIKTSFSKKKSVRDFDNGDATILAKGTKVFNVKERDDVLIVEVNGETKKYYALTEG</sequence>
<evidence type="ECO:0000313" key="2">
    <source>
        <dbReference type="EMBL" id="MBC1501498.1"/>
    </source>
</evidence>
<gene>
    <name evidence="2" type="ORF">HB943_12870</name>
</gene>
<evidence type="ECO:0008006" key="4">
    <source>
        <dbReference type="Google" id="ProtNLM"/>
    </source>
</evidence>